<sequence length="149" mass="17989">MARHRIKSEYRKQIEILQDYFLRSPVNPFNTRLEQAIQDRIEEIEYPYITGDLNADIKSSGAVRDFMAERLVFAKESDRLLRTLEKRQRICAEIIRSTPEDLLKVLKEVYVYERWSIEKEGSAAMFMSKEALYKKVREWFEDFEDRFYT</sequence>
<dbReference type="Proteomes" id="UP000297747">
    <property type="component" value="Unassembled WGS sequence"/>
</dbReference>
<reference evidence="1 2" key="1">
    <citation type="submission" date="2019-03" db="EMBL/GenBank/DDBJ databases">
        <title>Diversity of the mouse oral microbiome.</title>
        <authorList>
            <person name="Joseph S."/>
            <person name="Aduse-Opoku J."/>
            <person name="Curtis M."/>
            <person name="Wade W."/>
            <person name="Hashim A."/>
        </authorList>
    </citation>
    <scope>NUCLEOTIDE SEQUENCE [LARGE SCALE GENOMIC DNA]</scope>
    <source>
        <strain evidence="1 2">HT4</strain>
    </source>
</reference>
<dbReference type="EMBL" id="SPQA01000012">
    <property type="protein sequence ID" value="TFU30897.1"/>
    <property type="molecule type" value="Genomic_DNA"/>
</dbReference>
<evidence type="ECO:0000313" key="1">
    <source>
        <dbReference type="EMBL" id="TFU30897.1"/>
    </source>
</evidence>
<proteinExistence type="predicted"/>
<gene>
    <name evidence="1" type="ORF">E4U01_04590</name>
</gene>
<dbReference type="RefSeq" id="WP_135052733.1">
    <property type="nucleotide sequence ID" value="NZ_CAKOCW010000034.1"/>
</dbReference>
<accession>A0A4Y9FNV3</accession>
<comment type="caution">
    <text evidence="1">The sequence shown here is derived from an EMBL/GenBank/DDBJ whole genome shotgun (WGS) entry which is preliminary data.</text>
</comment>
<name>A0A4Y9FNV3_STRAI</name>
<organism evidence="1 2">
    <name type="scientific">Streptococcus acidominimus</name>
    <dbReference type="NCBI Taxonomy" id="1326"/>
    <lineage>
        <taxon>Bacteria</taxon>
        <taxon>Bacillati</taxon>
        <taxon>Bacillota</taxon>
        <taxon>Bacilli</taxon>
        <taxon>Lactobacillales</taxon>
        <taxon>Streptococcaceae</taxon>
        <taxon>Streptococcus</taxon>
    </lineage>
</organism>
<protein>
    <submittedName>
        <fullName evidence="1">Uncharacterized protein</fullName>
    </submittedName>
</protein>
<evidence type="ECO:0000313" key="2">
    <source>
        <dbReference type="Proteomes" id="UP000297747"/>
    </source>
</evidence>
<dbReference type="AlphaFoldDB" id="A0A4Y9FNV3"/>